<dbReference type="GO" id="GO:0004789">
    <property type="term" value="F:thiamine-phosphate diphosphorylase activity"/>
    <property type="evidence" value="ECO:0007669"/>
    <property type="project" value="TreeGrafter"/>
</dbReference>
<dbReference type="SUPFAM" id="SSF51391">
    <property type="entry name" value="Thiamin phosphate synthase"/>
    <property type="match status" value="1"/>
</dbReference>
<evidence type="ECO:0000259" key="3">
    <source>
        <dbReference type="Pfam" id="PF02581"/>
    </source>
</evidence>
<accession>J3CGW6</accession>
<dbReference type="OrthoDB" id="194683at2"/>
<protein>
    <submittedName>
        <fullName evidence="4">Thiamine monophosphate synthase</fullName>
    </submittedName>
</protein>
<keyword evidence="2" id="KW-0784">Thiamine biosynthesis</keyword>
<dbReference type="CDD" id="cd00564">
    <property type="entry name" value="TMP_TenI"/>
    <property type="match status" value="1"/>
</dbReference>
<dbReference type="AlphaFoldDB" id="J3CGW6"/>
<dbReference type="InterPro" id="IPR013785">
    <property type="entry name" value="Aldolase_TIM"/>
</dbReference>
<name>J3CGW6_9FLAO</name>
<feature type="domain" description="Thiamine phosphate synthase/TenI" evidence="3">
    <location>
        <begin position="4"/>
        <end position="175"/>
    </location>
</feature>
<dbReference type="InterPro" id="IPR022998">
    <property type="entry name" value="ThiamineP_synth_TenI"/>
</dbReference>
<dbReference type="RefSeq" id="WP_007844157.1">
    <property type="nucleotide sequence ID" value="NZ_AKJY01000045.1"/>
</dbReference>
<comment type="caution">
    <text evidence="4">The sequence shown here is derived from an EMBL/GenBank/DDBJ whole genome shotgun (WGS) entry which is preliminary data.</text>
</comment>
<proteinExistence type="predicted"/>
<dbReference type="PANTHER" id="PTHR20857:SF15">
    <property type="entry name" value="THIAMINE-PHOSPHATE SYNTHASE"/>
    <property type="match status" value="1"/>
</dbReference>
<reference evidence="4 5" key="1">
    <citation type="journal article" date="2012" name="J. Bacteriol.">
        <title>Twenty-one genome sequences from Pseudomonas species and 19 genome sequences from diverse bacteria isolated from the rhizosphere and endosphere of Populus deltoides.</title>
        <authorList>
            <person name="Brown S.D."/>
            <person name="Utturkar S.M."/>
            <person name="Klingeman D.M."/>
            <person name="Johnson C.M."/>
            <person name="Martin S.L."/>
            <person name="Land M.L."/>
            <person name="Lu T.Y."/>
            <person name="Schadt C.W."/>
            <person name="Doktycz M.J."/>
            <person name="Pelletier D.A."/>
        </authorList>
    </citation>
    <scope>NUCLEOTIDE SEQUENCE [LARGE SCALE GENOMIC DNA]</scope>
    <source>
        <strain evidence="4 5">CF314</strain>
    </source>
</reference>
<dbReference type="GO" id="GO:0009228">
    <property type="term" value="P:thiamine biosynthetic process"/>
    <property type="evidence" value="ECO:0007669"/>
    <property type="project" value="UniProtKB-KW"/>
</dbReference>
<evidence type="ECO:0000256" key="2">
    <source>
        <dbReference type="ARBA" id="ARBA00022977"/>
    </source>
</evidence>
<sequence length="197" mass="22866">MIIVITPEECIPDEIYHINEMFQEGLDMLHVRKPLMNSPEMEAFLNKIDKAFLSQVVLHSHFELASKYGISRVHIREADRQNKKYPESFPDYLRSTSVHDIETFNVLDDHWEYAFLSPFYPSISKKGYGNRAAIREKSRQRNNPDVKLIALGGINETNCNELLTENINGIALLGAVWQDRRPVEVFRKCRNIMATQN</sequence>
<keyword evidence="5" id="KW-1185">Reference proteome</keyword>
<dbReference type="GO" id="GO:0005737">
    <property type="term" value="C:cytoplasm"/>
    <property type="evidence" value="ECO:0007669"/>
    <property type="project" value="TreeGrafter"/>
</dbReference>
<evidence type="ECO:0000313" key="5">
    <source>
        <dbReference type="Proteomes" id="UP000007509"/>
    </source>
</evidence>
<dbReference type="InterPro" id="IPR036206">
    <property type="entry name" value="ThiamineP_synth_sf"/>
</dbReference>
<evidence type="ECO:0000313" key="4">
    <source>
        <dbReference type="EMBL" id="EJL71146.1"/>
    </source>
</evidence>
<organism evidence="4 5">
    <name type="scientific">Chryseobacterium populi</name>
    <dbReference type="NCBI Taxonomy" id="1144316"/>
    <lineage>
        <taxon>Bacteria</taxon>
        <taxon>Pseudomonadati</taxon>
        <taxon>Bacteroidota</taxon>
        <taxon>Flavobacteriia</taxon>
        <taxon>Flavobacteriales</taxon>
        <taxon>Weeksellaceae</taxon>
        <taxon>Chryseobacterium group</taxon>
        <taxon>Chryseobacterium</taxon>
    </lineage>
</organism>
<dbReference type="PATRIC" id="fig|1144316.3.peg.2558"/>
<dbReference type="EMBL" id="AKJY01000045">
    <property type="protein sequence ID" value="EJL71146.1"/>
    <property type="molecule type" value="Genomic_DNA"/>
</dbReference>
<gene>
    <name evidence="4" type="ORF">PMI13_02538</name>
</gene>
<dbReference type="Pfam" id="PF02581">
    <property type="entry name" value="TMP-TENI"/>
    <property type="match status" value="1"/>
</dbReference>
<dbReference type="Gene3D" id="3.20.20.70">
    <property type="entry name" value="Aldolase class I"/>
    <property type="match status" value="1"/>
</dbReference>
<comment type="pathway">
    <text evidence="1">Cofactor biosynthesis; thiamine diphosphate biosynthesis.</text>
</comment>
<evidence type="ECO:0000256" key="1">
    <source>
        <dbReference type="ARBA" id="ARBA00004948"/>
    </source>
</evidence>
<dbReference type="Proteomes" id="UP000007509">
    <property type="component" value="Unassembled WGS sequence"/>
</dbReference>
<dbReference type="PANTHER" id="PTHR20857">
    <property type="entry name" value="THIAMINE-PHOSPHATE PYROPHOSPHORYLASE"/>
    <property type="match status" value="1"/>
</dbReference>